<dbReference type="RefSeq" id="WP_211359842.1">
    <property type="nucleotide sequence ID" value="NZ_RJKE01000001.1"/>
</dbReference>
<dbReference type="AlphaFoldDB" id="A0A3N1D0H1"/>
<comment type="caution">
    <text evidence="6">The sequence shown here is derived from an EMBL/GenBank/DDBJ whole genome shotgun (WGS) entry which is preliminary data.</text>
</comment>
<keyword evidence="7" id="KW-1185">Reference proteome</keyword>
<dbReference type="InterPro" id="IPR011251">
    <property type="entry name" value="Luciferase-like_dom"/>
</dbReference>
<dbReference type="PANTHER" id="PTHR42847:SF4">
    <property type="entry name" value="ALKANESULFONATE MONOOXYGENASE-RELATED"/>
    <property type="match status" value="1"/>
</dbReference>
<evidence type="ECO:0000313" key="7">
    <source>
        <dbReference type="Proteomes" id="UP000272400"/>
    </source>
</evidence>
<sequence length="276" mass="29789">MSRAEIHVLAPTRFADRPDLPGFVTDVRPARRDPVGRAAKAADLAGLAGLVVPFDPEGVESLVSAAGALRATRHARVTAEFHPAVTTPVYAAKLSASLQRFSAGRLDWKIAVDLDRDVARAQGDFLEGPDRYRRAAEFLTIAKGVWHAPSFDFEGEFYQVLAGGLRFPASPGPFPRVYLSGSSPEALRLSAEHADVHVLDTADQEIPDLPGVTLGLRLRLADVDTTAATIREQVDRGVGVFLIDAEPLPDAAYLLGESLIPRLARLARQDKETVRG</sequence>
<evidence type="ECO:0000256" key="4">
    <source>
        <dbReference type="ARBA" id="ARBA00023033"/>
    </source>
</evidence>
<organism evidence="6 7">
    <name type="scientific">Actinocorallia herbida</name>
    <dbReference type="NCBI Taxonomy" id="58109"/>
    <lineage>
        <taxon>Bacteria</taxon>
        <taxon>Bacillati</taxon>
        <taxon>Actinomycetota</taxon>
        <taxon>Actinomycetes</taxon>
        <taxon>Streptosporangiales</taxon>
        <taxon>Thermomonosporaceae</taxon>
        <taxon>Actinocorallia</taxon>
    </lineage>
</organism>
<keyword evidence="1" id="KW-0285">Flavoprotein</keyword>
<dbReference type="Pfam" id="PF00296">
    <property type="entry name" value="Bac_luciferase"/>
    <property type="match status" value="1"/>
</dbReference>
<dbReference type="Proteomes" id="UP000272400">
    <property type="component" value="Unassembled WGS sequence"/>
</dbReference>
<accession>A0A3N1D0H1</accession>
<evidence type="ECO:0000256" key="3">
    <source>
        <dbReference type="ARBA" id="ARBA00023002"/>
    </source>
</evidence>
<evidence type="ECO:0000256" key="1">
    <source>
        <dbReference type="ARBA" id="ARBA00022630"/>
    </source>
</evidence>
<dbReference type="EMBL" id="RJKE01000001">
    <property type="protein sequence ID" value="ROO87014.1"/>
    <property type="molecule type" value="Genomic_DNA"/>
</dbReference>
<keyword evidence="4 6" id="KW-0503">Monooxygenase</keyword>
<dbReference type="GO" id="GO:0008726">
    <property type="term" value="F:alkanesulfonate monooxygenase activity"/>
    <property type="evidence" value="ECO:0007669"/>
    <property type="project" value="TreeGrafter"/>
</dbReference>
<protein>
    <submittedName>
        <fullName evidence="6">Luciferase-like monooxygenase</fullName>
    </submittedName>
</protein>
<evidence type="ECO:0000259" key="5">
    <source>
        <dbReference type="Pfam" id="PF00296"/>
    </source>
</evidence>
<dbReference type="SUPFAM" id="SSF51679">
    <property type="entry name" value="Bacterial luciferase-like"/>
    <property type="match status" value="1"/>
</dbReference>
<keyword evidence="3" id="KW-0560">Oxidoreductase</keyword>
<dbReference type="InterPro" id="IPR050172">
    <property type="entry name" value="SsuD_RutA_monooxygenase"/>
</dbReference>
<evidence type="ECO:0000256" key="2">
    <source>
        <dbReference type="ARBA" id="ARBA00022643"/>
    </source>
</evidence>
<dbReference type="Gene3D" id="3.20.20.30">
    <property type="entry name" value="Luciferase-like domain"/>
    <property type="match status" value="1"/>
</dbReference>
<reference evidence="6 7" key="1">
    <citation type="submission" date="2018-11" db="EMBL/GenBank/DDBJ databases">
        <title>Sequencing the genomes of 1000 actinobacteria strains.</title>
        <authorList>
            <person name="Klenk H.-P."/>
        </authorList>
    </citation>
    <scope>NUCLEOTIDE SEQUENCE [LARGE SCALE GENOMIC DNA]</scope>
    <source>
        <strain evidence="6 7">DSM 44254</strain>
    </source>
</reference>
<feature type="domain" description="Luciferase-like" evidence="5">
    <location>
        <begin position="6"/>
        <end position="201"/>
    </location>
</feature>
<dbReference type="PANTHER" id="PTHR42847">
    <property type="entry name" value="ALKANESULFONATE MONOOXYGENASE"/>
    <property type="match status" value="1"/>
</dbReference>
<gene>
    <name evidence="6" type="ORF">EDD29_4602</name>
</gene>
<name>A0A3N1D0H1_9ACTN</name>
<proteinExistence type="predicted"/>
<keyword evidence="2" id="KW-0288">FMN</keyword>
<evidence type="ECO:0000313" key="6">
    <source>
        <dbReference type="EMBL" id="ROO87014.1"/>
    </source>
</evidence>
<dbReference type="InterPro" id="IPR036661">
    <property type="entry name" value="Luciferase-like_sf"/>
</dbReference>
<dbReference type="GO" id="GO:0046306">
    <property type="term" value="P:alkanesulfonate catabolic process"/>
    <property type="evidence" value="ECO:0007669"/>
    <property type="project" value="TreeGrafter"/>
</dbReference>